<organism evidence="2">
    <name type="scientific">Aspergillus arachidicola</name>
    <dbReference type="NCBI Taxonomy" id="656916"/>
    <lineage>
        <taxon>Eukaryota</taxon>
        <taxon>Fungi</taxon>
        <taxon>Dikarya</taxon>
        <taxon>Ascomycota</taxon>
        <taxon>Pezizomycotina</taxon>
        <taxon>Eurotiomycetes</taxon>
        <taxon>Eurotiomycetidae</taxon>
        <taxon>Eurotiales</taxon>
        <taxon>Aspergillaceae</taxon>
        <taxon>Aspergillus</taxon>
        <taxon>Aspergillus subgen. Circumdati</taxon>
    </lineage>
</organism>
<dbReference type="AlphaFoldDB" id="A0A5N6Y5D4"/>
<dbReference type="PANTHER" id="PTHR13887">
    <property type="entry name" value="GLUTATHIONE S-TRANSFERASE KAPPA"/>
    <property type="match status" value="1"/>
</dbReference>
<proteinExistence type="predicted"/>
<dbReference type="OrthoDB" id="1930760at2759"/>
<dbReference type="CDD" id="cd03024">
    <property type="entry name" value="DsbA_FrnE"/>
    <property type="match status" value="1"/>
</dbReference>
<dbReference type="PANTHER" id="PTHR13887:SF41">
    <property type="entry name" value="THIOREDOXIN SUPERFAMILY PROTEIN"/>
    <property type="match status" value="1"/>
</dbReference>
<feature type="domain" description="DSBA-like thioredoxin" evidence="1">
    <location>
        <begin position="17"/>
        <end position="211"/>
    </location>
</feature>
<name>A0A5N6Y5D4_9EURO</name>
<dbReference type="Pfam" id="PF01323">
    <property type="entry name" value="DSBA"/>
    <property type="match status" value="1"/>
</dbReference>
<dbReference type="InterPro" id="IPR001853">
    <property type="entry name" value="DSBA-like_thioredoxin_dom"/>
</dbReference>
<protein>
    <recommendedName>
        <fullName evidence="1">DSBA-like thioredoxin domain-containing protein</fullName>
    </recommendedName>
</protein>
<gene>
    <name evidence="2" type="ORF">BDV24DRAFT_133596</name>
</gene>
<evidence type="ECO:0000313" key="2">
    <source>
        <dbReference type="EMBL" id="KAE8340662.1"/>
    </source>
</evidence>
<reference evidence="2" key="1">
    <citation type="submission" date="2019-04" db="EMBL/GenBank/DDBJ databases">
        <title>Friends and foes A comparative genomics study of 23 Aspergillus species from section Flavi.</title>
        <authorList>
            <consortium name="DOE Joint Genome Institute"/>
            <person name="Kjaerbolling I."/>
            <person name="Vesth T."/>
            <person name="Frisvad J.C."/>
            <person name="Nybo J.L."/>
            <person name="Theobald S."/>
            <person name="Kildgaard S."/>
            <person name="Isbrandt T."/>
            <person name="Kuo A."/>
            <person name="Sato A."/>
            <person name="Lyhne E.K."/>
            <person name="Kogle M.E."/>
            <person name="Wiebenga A."/>
            <person name="Kun R.S."/>
            <person name="Lubbers R.J."/>
            <person name="Makela M.R."/>
            <person name="Barry K."/>
            <person name="Chovatia M."/>
            <person name="Clum A."/>
            <person name="Daum C."/>
            <person name="Haridas S."/>
            <person name="He G."/>
            <person name="LaButti K."/>
            <person name="Lipzen A."/>
            <person name="Mondo S."/>
            <person name="Riley R."/>
            <person name="Salamov A."/>
            <person name="Simmons B.A."/>
            <person name="Magnuson J.K."/>
            <person name="Henrissat B."/>
            <person name="Mortensen U.H."/>
            <person name="Larsen T.O."/>
            <person name="Devries R.P."/>
            <person name="Grigoriev I.V."/>
            <person name="Machida M."/>
            <person name="Baker S.E."/>
            <person name="Andersen M.R."/>
        </authorList>
    </citation>
    <scope>NUCLEOTIDE SEQUENCE</scope>
    <source>
        <strain evidence="2">CBS 117612</strain>
    </source>
</reference>
<evidence type="ECO:0000259" key="1">
    <source>
        <dbReference type="Pfam" id="PF01323"/>
    </source>
</evidence>
<dbReference type="InterPro" id="IPR036249">
    <property type="entry name" value="Thioredoxin-like_sf"/>
</dbReference>
<accession>A0A5N6Y5D4</accession>
<dbReference type="GO" id="GO:0016491">
    <property type="term" value="F:oxidoreductase activity"/>
    <property type="evidence" value="ECO:0007669"/>
    <property type="project" value="InterPro"/>
</dbReference>
<dbReference type="EMBL" id="ML737146">
    <property type="protein sequence ID" value="KAE8340662.1"/>
    <property type="molecule type" value="Genomic_DNA"/>
</dbReference>
<dbReference type="SUPFAM" id="SSF52833">
    <property type="entry name" value="Thioredoxin-like"/>
    <property type="match status" value="1"/>
</dbReference>
<dbReference type="Gene3D" id="3.40.30.10">
    <property type="entry name" value="Glutaredoxin"/>
    <property type="match status" value="1"/>
</dbReference>
<sequence length="222" mass="24937">MGKCASRNKYRTIAHLPKCYIGYRNLQKAISLYRKTYPGGSKDSIEVWWKPYFIDQEPPKESILIQDRMLRRMDPKMVAAAQTRLKRVGTDVGIRFRFGGYIGSSRLAHQLLYLAAREGSELQCRVSELLFHYQFEEEADISQLNTVIAVGVHAGLREDDIREWLASGAGVADMEAEAKKARADGVTGVPHFVIGGKHHMEGAVDMSELFEAFVAVREGQSS</sequence>
<dbReference type="Proteomes" id="UP000325558">
    <property type="component" value="Unassembled WGS sequence"/>
</dbReference>